<dbReference type="PANTHER" id="PTHR47642:SF7">
    <property type="entry name" value="ATP-DEPENDENT DNA HELICASE PIF1"/>
    <property type="match status" value="1"/>
</dbReference>
<feature type="domain" description="DNA helicase Pif1-like DEAD-box helicase" evidence="2">
    <location>
        <begin position="200"/>
        <end position="356"/>
    </location>
</feature>
<keyword evidence="1" id="KW-0378">Hydrolase</keyword>
<comment type="cofactor">
    <cofactor evidence="1">
        <name>Mg(2+)</name>
        <dbReference type="ChEBI" id="CHEBI:18420"/>
    </cofactor>
</comment>
<dbReference type="VEuPathDB" id="FungiDB:BDEG_25346"/>
<dbReference type="SUPFAM" id="SSF52540">
    <property type="entry name" value="P-loop containing nucleoside triphosphate hydrolases"/>
    <property type="match status" value="2"/>
</dbReference>
<dbReference type="AlphaFoldDB" id="A0A177WNZ2"/>
<dbReference type="EC" id="5.6.2.3" evidence="1"/>
<dbReference type="Pfam" id="PF21530">
    <property type="entry name" value="Pif1_2B_dom"/>
    <property type="match status" value="1"/>
</dbReference>
<keyword evidence="1" id="KW-0067">ATP-binding</keyword>
<dbReference type="OrthoDB" id="2126220at2759"/>
<evidence type="ECO:0000259" key="2">
    <source>
        <dbReference type="Pfam" id="PF05970"/>
    </source>
</evidence>
<comment type="similarity">
    <text evidence="1">Belongs to the helicase family.</text>
</comment>
<keyword evidence="1" id="KW-0227">DNA damage</keyword>
<dbReference type="GO" id="GO:0006310">
    <property type="term" value="P:DNA recombination"/>
    <property type="evidence" value="ECO:0007669"/>
    <property type="project" value="UniProtKB-KW"/>
</dbReference>
<dbReference type="Proteomes" id="UP000077115">
    <property type="component" value="Unassembled WGS sequence"/>
</dbReference>
<dbReference type="GO" id="GO:0006281">
    <property type="term" value="P:DNA repair"/>
    <property type="evidence" value="ECO:0007669"/>
    <property type="project" value="UniProtKB-KW"/>
</dbReference>
<protein>
    <recommendedName>
        <fullName evidence="1">ATP-dependent DNA helicase</fullName>
        <ecNumber evidence="1">5.6.2.3</ecNumber>
    </recommendedName>
</protein>
<dbReference type="GO" id="GO:0005524">
    <property type="term" value="F:ATP binding"/>
    <property type="evidence" value="ECO:0007669"/>
    <property type="project" value="UniProtKB-KW"/>
</dbReference>
<proteinExistence type="inferred from homology"/>
<dbReference type="EMBL" id="DS022306">
    <property type="protein sequence ID" value="OAJ41803.1"/>
    <property type="molecule type" value="Genomic_DNA"/>
</dbReference>
<dbReference type="CDD" id="cd18809">
    <property type="entry name" value="SF1_C_RecD"/>
    <property type="match status" value="1"/>
</dbReference>
<dbReference type="GO" id="GO:0000723">
    <property type="term" value="P:telomere maintenance"/>
    <property type="evidence" value="ECO:0007669"/>
    <property type="project" value="InterPro"/>
</dbReference>
<dbReference type="InterPro" id="IPR051055">
    <property type="entry name" value="PIF1_helicase"/>
</dbReference>
<dbReference type="InterPro" id="IPR027417">
    <property type="entry name" value="P-loop_NTPase"/>
</dbReference>
<sequence length="753" mass="85027">MIRCVNITCDGSYSKPFSQLKRVHTALSLSLKSGSKSALVFVPSNRIWIDTQTTAAYTRCFHSATAPIRSFAATQSESNPSYHISSFNQPALDQNTSHSVNTLKDESTLETPVYENNSEDIDRLNLGPDRYRYSKSSTLTHHIDLKSKSTMNLITDIHTKDRNALNYQHKYSDISQLVSGESALSLVNSVQDASIDLNGMLSDEQQEIMDLVEAGENVYFSGKAGSGKTQLIRHIVTKMRLKGFTVAVTAPTGIAASLIGGRTLHSFIGLKSNFGLHHDYKNMIRYARLNKYSLESFTKTDLWILDEASMVSPGLFTTLDKVFRTLRNRPDEPFGGIQIALCGDFFQLPPIVKNIRPNRKSAEETYKQDTSFIQDALAFSQSSKFISTLRQASKVLESDADAPQTNKQKVLPRFNSRFGEIDHHTQYLFDSPSWQDLVRYGMAQRQLTMSFRQRDATFVSFLDDIRHGIWSNTHFDYLEPYTQTKFEDDGIEPMLLSVYRSDAERHNWKKLCELKTKVYFYDSIDVLDLPKRTKSGYAGAVTPIPLNTTSMQLIMDREFDLFQPNRTLPLRVGAQVVLLRNINVAEGLVNGTCGVVIDFRLVFDELQQQQILLPVVLFLRHNREPQAFIVGYCEFSSKIDHQTLLTQNGGAAFSRDSSVLNQAEAEVSVPMPQLRRIQLPLKLAWAMTIHKAQGLTLDRVEIDIRRSFAPGQGYVALSRVRSLSGLKVRCFGYQSIMVSSRVLKEFGQFPRSG</sequence>
<keyword evidence="1" id="KW-0234">DNA repair</keyword>
<reference evidence="4 5" key="2">
    <citation type="submission" date="2016-05" db="EMBL/GenBank/DDBJ databases">
        <title>Lineage-specific infection strategies underlie the spectrum of fungal disease in amphibians.</title>
        <authorList>
            <person name="Cuomo C.A."/>
            <person name="Farrer R.A."/>
            <person name="James T."/>
            <person name="Longcore J."/>
            <person name="Birren B."/>
        </authorList>
    </citation>
    <scope>NUCLEOTIDE SEQUENCE [LARGE SCALE GENOMIC DNA]</scope>
    <source>
        <strain evidence="4 5">JEL423</strain>
    </source>
</reference>
<dbReference type="GO" id="GO:0043139">
    <property type="term" value="F:5'-3' DNA helicase activity"/>
    <property type="evidence" value="ECO:0007669"/>
    <property type="project" value="UniProtKB-EC"/>
</dbReference>
<reference evidence="4 5" key="1">
    <citation type="submission" date="2006-10" db="EMBL/GenBank/DDBJ databases">
        <title>The Genome Sequence of Batrachochytrium dendrobatidis JEL423.</title>
        <authorList>
            <consortium name="The Broad Institute Genome Sequencing Platform"/>
            <person name="Birren B."/>
            <person name="Lander E."/>
            <person name="Galagan J."/>
            <person name="Cuomo C."/>
            <person name="Devon K."/>
            <person name="Jaffe D."/>
            <person name="Butler J."/>
            <person name="Alvarez P."/>
            <person name="Gnerre S."/>
            <person name="Grabherr M."/>
            <person name="Kleber M."/>
            <person name="Mauceli E."/>
            <person name="Brockman W."/>
            <person name="Young S."/>
            <person name="LaButti K."/>
            <person name="Sykes S."/>
            <person name="DeCaprio D."/>
            <person name="Crawford M."/>
            <person name="Koehrsen M."/>
            <person name="Engels R."/>
            <person name="Montgomery P."/>
            <person name="Pearson M."/>
            <person name="Howarth C."/>
            <person name="Larson L."/>
            <person name="White J."/>
            <person name="O'Leary S."/>
            <person name="Kodira C."/>
            <person name="Zeng Q."/>
            <person name="Yandava C."/>
            <person name="Alvarado L."/>
            <person name="Longcore J."/>
            <person name="James T."/>
        </authorList>
    </citation>
    <scope>NUCLEOTIDE SEQUENCE [LARGE SCALE GENOMIC DNA]</scope>
    <source>
        <strain evidence="4 5">JEL423</strain>
    </source>
</reference>
<dbReference type="CDD" id="cd18037">
    <property type="entry name" value="DEXSc_Pif1_like"/>
    <property type="match status" value="1"/>
</dbReference>
<dbReference type="Gene3D" id="3.40.50.300">
    <property type="entry name" value="P-loop containing nucleotide triphosphate hydrolases"/>
    <property type="match status" value="1"/>
</dbReference>
<evidence type="ECO:0000256" key="1">
    <source>
        <dbReference type="RuleBase" id="RU363044"/>
    </source>
</evidence>
<dbReference type="GO" id="GO:0016887">
    <property type="term" value="F:ATP hydrolysis activity"/>
    <property type="evidence" value="ECO:0007669"/>
    <property type="project" value="RHEA"/>
</dbReference>
<keyword evidence="1" id="KW-0547">Nucleotide-binding</keyword>
<dbReference type="InterPro" id="IPR010285">
    <property type="entry name" value="DNA_helicase_pif1-like_DEAD"/>
</dbReference>
<accession>A0A177WNZ2</accession>
<comment type="catalytic activity">
    <reaction evidence="1">
        <text>ATP + H2O = ADP + phosphate + H(+)</text>
        <dbReference type="Rhea" id="RHEA:13065"/>
        <dbReference type="ChEBI" id="CHEBI:15377"/>
        <dbReference type="ChEBI" id="CHEBI:15378"/>
        <dbReference type="ChEBI" id="CHEBI:30616"/>
        <dbReference type="ChEBI" id="CHEBI:43474"/>
        <dbReference type="ChEBI" id="CHEBI:456216"/>
        <dbReference type="EC" id="5.6.2.3"/>
    </reaction>
</comment>
<feature type="domain" description="DNA helicase Pif1-like 2B" evidence="3">
    <location>
        <begin position="563"/>
        <end position="599"/>
    </location>
</feature>
<name>A0A177WNZ2_BATDL</name>
<keyword evidence="1" id="KW-0233">DNA recombination</keyword>
<dbReference type="PANTHER" id="PTHR47642">
    <property type="entry name" value="ATP-DEPENDENT DNA HELICASE"/>
    <property type="match status" value="1"/>
</dbReference>
<dbReference type="InterPro" id="IPR049163">
    <property type="entry name" value="Pif1-like_2B_dom"/>
</dbReference>
<evidence type="ECO:0000259" key="3">
    <source>
        <dbReference type="Pfam" id="PF21530"/>
    </source>
</evidence>
<keyword evidence="1" id="KW-0347">Helicase</keyword>
<gene>
    <name evidence="4" type="ORF">BDEG_25346</name>
</gene>
<organism evidence="4 5">
    <name type="scientific">Batrachochytrium dendrobatidis (strain JEL423)</name>
    <dbReference type="NCBI Taxonomy" id="403673"/>
    <lineage>
        <taxon>Eukaryota</taxon>
        <taxon>Fungi</taxon>
        <taxon>Fungi incertae sedis</taxon>
        <taxon>Chytridiomycota</taxon>
        <taxon>Chytridiomycota incertae sedis</taxon>
        <taxon>Chytridiomycetes</taxon>
        <taxon>Rhizophydiales</taxon>
        <taxon>Rhizophydiales incertae sedis</taxon>
        <taxon>Batrachochytrium</taxon>
    </lineage>
</organism>
<dbReference type="STRING" id="403673.A0A177WNZ2"/>
<evidence type="ECO:0000313" key="4">
    <source>
        <dbReference type="EMBL" id="OAJ41803.1"/>
    </source>
</evidence>
<dbReference type="Pfam" id="PF05970">
    <property type="entry name" value="PIF1"/>
    <property type="match status" value="1"/>
</dbReference>
<evidence type="ECO:0000313" key="5">
    <source>
        <dbReference type="Proteomes" id="UP000077115"/>
    </source>
</evidence>